<reference evidence="1" key="1">
    <citation type="submission" date="2022-07" db="EMBL/GenBank/DDBJ databases">
        <title>Genome Sequence of Lecanicillium saksenae.</title>
        <authorList>
            <person name="Buettner E."/>
        </authorList>
    </citation>
    <scope>NUCLEOTIDE SEQUENCE</scope>
    <source>
        <strain evidence="1">VT-O1</strain>
    </source>
</reference>
<keyword evidence="2" id="KW-1185">Reference proteome</keyword>
<evidence type="ECO:0000313" key="2">
    <source>
        <dbReference type="Proteomes" id="UP001148737"/>
    </source>
</evidence>
<dbReference type="Proteomes" id="UP001148737">
    <property type="component" value="Unassembled WGS sequence"/>
</dbReference>
<proteinExistence type="predicted"/>
<gene>
    <name evidence="1" type="ORF">NLG97_g5761</name>
</gene>
<name>A0ACC1QSX1_9HYPO</name>
<dbReference type="EMBL" id="JANAKD010000685">
    <property type="protein sequence ID" value="KAJ3490526.1"/>
    <property type="molecule type" value="Genomic_DNA"/>
</dbReference>
<protein>
    <submittedName>
        <fullName evidence="1">Uncharacterized protein</fullName>
    </submittedName>
</protein>
<evidence type="ECO:0000313" key="1">
    <source>
        <dbReference type="EMBL" id="KAJ3490526.1"/>
    </source>
</evidence>
<organism evidence="1 2">
    <name type="scientific">Lecanicillium saksenae</name>
    <dbReference type="NCBI Taxonomy" id="468837"/>
    <lineage>
        <taxon>Eukaryota</taxon>
        <taxon>Fungi</taxon>
        <taxon>Dikarya</taxon>
        <taxon>Ascomycota</taxon>
        <taxon>Pezizomycotina</taxon>
        <taxon>Sordariomycetes</taxon>
        <taxon>Hypocreomycetidae</taxon>
        <taxon>Hypocreales</taxon>
        <taxon>Cordycipitaceae</taxon>
        <taxon>Lecanicillium</taxon>
    </lineage>
</organism>
<comment type="caution">
    <text evidence="1">The sequence shown here is derived from an EMBL/GenBank/DDBJ whole genome shotgun (WGS) entry which is preliminary data.</text>
</comment>
<accession>A0ACC1QSX1</accession>
<sequence length="967" mass="108535">MGNVPSSEEVESNPHHRWSSKQQETIDWVHIAGENDYDGVPTTPVIGAPHQLQDAIPTVPSFAYLQSQSFSGKRLPKNSLVFGQDPSVATGYYDESRPSRHSTDAARPMGRVSGSARAASLEEEDAEFRNDAENKRLEGLHAVSTPGLSSSSSTGSARTISSDSNTSRELPLYIPYRRRSLQRIPGQATRPEKAESGIDKTPGRPKLPPLKTYIPYSPSVQAENNPDPLPATLAQEEDFDEQEEPSEVAYQQLGSIKFGSLRITNGSPLSMRRGGANASEVSDNYEDKMDNPPASVNDYANSHRILPPDSRHARDPNDSNFTEEFYPATLNSHPRELPDNMFPGQPVRGRQWRASIEDTRLSGGRAYGRIPLYGERNNRMSSDTQNTSRMPSVIDDEQLKLVRRRRSTRMTADDASSTYSLPNEQNIPIIFSDDIVQNRNTNSDSSNGPHLSFQSFRNLIRQNRVKSYLEANSKATAAQKNSHQRSVSEQEPTSARRSRSTSKPRRRLTKKNPKAAAPPVPGLSGSGMQDYDATAEALQRPQTAYDQISRQDVKGHSWSKSDGAVPRMQSSTYSGNSVPPIPQQVERSLRNHTENYPPMSERVPIMLDSSHPAPRARVSFEELPREAYPPAARAQQIRRSKTVEFKPLPTPNPELPPKRTPVRVPMPTPTGVGNTNGNRGLRDPRNRQWMHPPMPTHTRSNTVTVNQYRPSRDASHQDRDYQDRNYPERNYQDDDEIHRDSPDHDSPYVSPLSDDDQDLWPITTHEASSQTMQKRSSTFQPREVSPLRHAKSLPSIRNSRERQLRTPAPISAHSRRAQGVAAWQQQQQRQLQHRQKQHHPIPQQPPMPRKQPPMPPPPPPPPPPMPQQQPPMPQQSGVTADQTGFSAFYEDCPSYYPATADMTDEKGMSSLLPFETARDSRESNPPPVVYRNGPRRGAEVASSTWKPPYRILHSYYSPAYRNAPIWG</sequence>